<dbReference type="InterPro" id="IPR002645">
    <property type="entry name" value="STAS_dom"/>
</dbReference>
<evidence type="ECO:0000259" key="1">
    <source>
        <dbReference type="PROSITE" id="PS50801"/>
    </source>
</evidence>
<evidence type="ECO:0000313" key="2">
    <source>
        <dbReference type="EMBL" id="KAL3675631.1"/>
    </source>
</evidence>
<organism evidence="2 3">
    <name type="scientific">Riccia sorocarpa</name>
    <dbReference type="NCBI Taxonomy" id="122646"/>
    <lineage>
        <taxon>Eukaryota</taxon>
        <taxon>Viridiplantae</taxon>
        <taxon>Streptophyta</taxon>
        <taxon>Embryophyta</taxon>
        <taxon>Marchantiophyta</taxon>
        <taxon>Marchantiopsida</taxon>
        <taxon>Marchantiidae</taxon>
        <taxon>Marchantiales</taxon>
        <taxon>Ricciaceae</taxon>
        <taxon>Riccia</taxon>
    </lineage>
</organism>
<sequence length="89" mass="9630">MAPVMSIDTAGIHAFEELNVALKKRGIQLAISNPVGKVITSFRDGGFVDLLGQEWFFLSVSQAVGICSVIVKRKEHALKEASVDDDSKV</sequence>
<evidence type="ECO:0000313" key="3">
    <source>
        <dbReference type="Proteomes" id="UP001633002"/>
    </source>
</evidence>
<comment type="caution">
    <text evidence="2">The sequence shown here is derived from an EMBL/GenBank/DDBJ whole genome shotgun (WGS) entry which is preliminary data.</text>
</comment>
<dbReference type="AlphaFoldDB" id="A0ABD3GAJ7"/>
<dbReference type="SUPFAM" id="SSF52091">
    <property type="entry name" value="SpoIIaa-like"/>
    <property type="match status" value="1"/>
</dbReference>
<dbReference type="EMBL" id="JBJQOH010000008">
    <property type="protein sequence ID" value="KAL3675631.1"/>
    <property type="molecule type" value="Genomic_DNA"/>
</dbReference>
<dbReference type="InterPro" id="IPR036513">
    <property type="entry name" value="STAS_dom_sf"/>
</dbReference>
<protein>
    <recommendedName>
        <fullName evidence="1">STAS domain-containing protein</fullName>
    </recommendedName>
</protein>
<proteinExistence type="predicted"/>
<dbReference type="Gene3D" id="3.30.750.24">
    <property type="entry name" value="STAS domain"/>
    <property type="match status" value="1"/>
</dbReference>
<name>A0ABD3GAJ7_9MARC</name>
<gene>
    <name evidence="2" type="ORF">R1sor_025579</name>
</gene>
<dbReference type="Proteomes" id="UP001633002">
    <property type="component" value="Unassembled WGS sequence"/>
</dbReference>
<keyword evidence="3" id="KW-1185">Reference proteome</keyword>
<accession>A0ABD3GAJ7</accession>
<feature type="domain" description="STAS" evidence="1">
    <location>
        <begin position="1"/>
        <end position="67"/>
    </location>
</feature>
<dbReference type="CDD" id="cd07042">
    <property type="entry name" value="STAS_SulP_like_sulfate_transporter"/>
    <property type="match status" value="1"/>
</dbReference>
<dbReference type="Pfam" id="PF01740">
    <property type="entry name" value="STAS"/>
    <property type="match status" value="1"/>
</dbReference>
<reference evidence="2 3" key="1">
    <citation type="submission" date="2024-09" db="EMBL/GenBank/DDBJ databases">
        <title>Chromosome-scale assembly of Riccia sorocarpa.</title>
        <authorList>
            <person name="Paukszto L."/>
        </authorList>
    </citation>
    <scope>NUCLEOTIDE SEQUENCE [LARGE SCALE GENOMIC DNA]</scope>
    <source>
        <strain evidence="2">LP-2024</strain>
        <tissue evidence="2">Aerial parts of the thallus</tissue>
    </source>
</reference>
<dbReference type="PROSITE" id="PS50801">
    <property type="entry name" value="STAS"/>
    <property type="match status" value="1"/>
</dbReference>